<protein>
    <submittedName>
        <fullName evidence="1">Uncharacterized protein</fullName>
    </submittedName>
</protein>
<dbReference type="Proteomes" id="UP000735302">
    <property type="component" value="Unassembled WGS sequence"/>
</dbReference>
<dbReference type="EMBL" id="BLXT01006878">
    <property type="protein sequence ID" value="GFO34163.1"/>
    <property type="molecule type" value="Genomic_DNA"/>
</dbReference>
<comment type="caution">
    <text evidence="1">The sequence shown here is derived from an EMBL/GenBank/DDBJ whole genome shotgun (WGS) entry which is preliminary data.</text>
</comment>
<proteinExistence type="predicted"/>
<evidence type="ECO:0000313" key="2">
    <source>
        <dbReference type="Proteomes" id="UP000735302"/>
    </source>
</evidence>
<evidence type="ECO:0000313" key="1">
    <source>
        <dbReference type="EMBL" id="GFO34163.1"/>
    </source>
</evidence>
<reference evidence="1 2" key="1">
    <citation type="journal article" date="2021" name="Elife">
        <title>Chloroplast acquisition without the gene transfer in kleptoplastic sea slugs, Plakobranchus ocellatus.</title>
        <authorList>
            <person name="Maeda T."/>
            <person name="Takahashi S."/>
            <person name="Yoshida T."/>
            <person name="Shimamura S."/>
            <person name="Takaki Y."/>
            <person name="Nagai Y."/>
            <person name="Toyoda A."/>
            <person name="Suzuki Y."/>
            <person name="Arimoto A."/>
            <person name="Ishii H."/>
            <person name="Satoh N."/>
            <person name="Nishiyama T."/>
            <person name="Hasebe M."/>
            <person name="Maruyama T."/>
            <person name="Minagawa J."/>
            <person name="Obokata J."/>
            <person name="Shigenobu S."/>
        </authorList>
    </citation>
    <scope>NUCLEOTIDE SEQUENCE [LARGE SCALE GENOMIC DNA]</scope>
</reference>
<accession>A0AAV4CQH9</accession>
<keyword evidence="2" id="KW-1185">Reference proteome</keyword>
<dbReference type="AlphaFoldDB" id="A0AAV4CQH9"/>
<sequence length="135" mass="15316">MDWPGLLDARQSIPKQLLFGEMSKKRSLMAVRESALKSTWRSAMLDRSTSVDWSSRAPSQRIINAQQRLKESHDRAKCKLQANHQTCSQQAFPRTLTHTHTTAQSLGKTSMPGSFLTSHLRIHPSWNNVSAPHRL</sequence>
<organism evidence="1 2">
    <name type="scientific">Plakobranchus ocellatus</name>
    <dbReference type="NCBI Taxonomy" id="259542"/>
    <lineage>
        <taxon>Eukaryota</taxon>
        <taxon>Metazoa</taxon>
        <taxon>Spiralia</taxon>
        <taxon>Lophotrochozoa</taxon>
        <taxon>Mollusca</taxon>
        <taxon>Gastropoda</taxon>
        <taxon>Heterobranchia</taxon>
        <taxon>Euthyneura</taxon>
        <taxon>Panpulmonata</taxon>
        <taxon>Sacoglossa</taxon>
        <taxon>Placobranchoidea</taxon>
        <taxon>Plakobranchidae</taxon>
        <taxon>Plakobranchus</taxon>
    </lineage>
</organism>
<gene>
    <name evidence="1" type="ORF">PoB_006066800</name>
</gene>
<name>A0AAV4CQH9_9GAST</name>